<dbReference type="GO" id="GO:0030246">
    <property type="term" value="F:carbohydrate binding"/>
    <property type="evidence" value="ECO:0007669"/>
    <property type="project" value="InterPro"/>
</dbReference>
<feature type="binding site" evidence="3">
    <location>
        <begin position="356"/>
        <end position="357"/>
    </location>
    <ligand>
        <name>substrate</name>
    </ligand>
</feature>
<dbReference type="GO" id="GO:0016757">
    <property type="term" value="F:glycosyltransferase activity"/>
    <property type="evidence" value="ECO:0007669"/>
    <property type="project" value="UniProtKB-ARBA"/>
</dbReference>
<dbReference type="PANTHER" id="PTHR11051:SF14">
    <property type="entry name" value="MALTOSE PHOSPHORYLASE"/>
    <property type="match status" value="1"/>
</dbReference>
<accession>A0A4R1RQG0</accession>
<dbReference type="SUPFAM" id="SSF74650">
    <property type="entry name" value="Galactose mutarotase-like"/>
    <property type="match status" value="1"/>
</dbReference>
<dbReference type="PIRSF" id="PIRSF036289">
    <property type="entry name" value="Glycosyl_hydrolase_malt_phosph"/>
    <property type="match status" value="1"/>
</dbReference>
<evidence type="ECO:0000259" key="5">
    <source>
        <dbReference type="Pfam" id="PF03633"/>
    </source>
</evidence>
<protein>
    <submittedName>
        <fullName evidence="7">Maltose phosphorylase</fullName>
    </submittedName>
</protein>
<dbReference type="InterPro" id="IPR008928">
    <property type="entry name" value="6-hairpin_glycosidase_sf"/>
</dbReference>
<organism evidence="7 8">
    <name type="scientific">Hydrogenispora ethanolica</name>
    <dbReference type="NCBI Taxonomy" id="1082276"/>
    <lineage>
        <taxon>Bacteria</taxon>
        <taxon>Bacillati</taxon>
        <taxon>Bacillota</taxon>
        <taxon>Hydrogenispora</taxon>
    </lineage>
</organism>
<dbReference type="GO" id="GO:0005975">
    <property type="term" value="P:carbohydrate metabolic process"/>
    <property type="evidence" value="ECO:0007669"/>
    <property type="project" value="InterPro"/>
</dbReference>
<dbReference type="InterPro" id="IPR037018">
    <property type="entry name" value="GH65_N"/>
</dbReference>
<dbReference type="InterPro" id="IPR011013">
    <property type="entry name" value="Gal_mutarotase_sf_dom"/>
</dbReference>
<dbReference type="InterPro" id="IPR012341">
    <property type="entry name" value="6hp_glycosidase-like_sf"/>
</dbReference>
<feature type="domain" description="Glycoside hydrolase family 65 central catalytic" evidence="4">
    <location>
        <begin position="321"/>
        <end position="684"/>
    </location>
</feature>
<dbReference type="GO" id="GO:0004553">
    <property type="term" value="F:hydrolase activity, hydrolyzing O-glycosyl compounds"/>
    <property type="evidence" value="ECO:0007669"/>
    <property type="project" value="TreeGrafter"/>
</dbReference>
<evidence type="ECO:0000256" key="3">
    <source>
        <dbReference type="PIRSR" id="PIRSR036289-51"/>
    </source>
</evidence>
<keyword evidence="8" id="KW-1185">Reference proteome</keyword>
<dbReference type="SUPFAM" id="SSF48208">
    <property type="entry name" value="Six-hairpin glycosidases"/>
    <property type="match status" value="1"/>
</dbReference>
<dbReference type="InterPro" id="IPR005196">
    <property type="entry name" value="Glyco_hydro_65_N"/>
</dbReference>
<evidence type="ECO:0000256" key="2">
    <source>
        <dbReference type="PIRSR" id="PIRSR036289-50"/>
    </source>
</evidence>
<dbReference type="Proteomes" id="UP000295008">
    <property type="component" value="Unassembled WGS sequence"/>
</dbReference>
<dbReference type="Gene3D" id="1.50.10.10">
    <property type="match status" value="1"/>
</dbReference>
<feature type="domain" description="Glycoside hydrolase family 65 N-terminal" evidence="6">
    <location>
        <begin position="18"/>
        <end position="260"/>
    </location>
</feature>
<feature type="binding site" evidence="3">
    <location>
        <begin position="596"/>
        <end position="597"/>
    </location>
    <ligand>
        <name>substrate</name>
    </ligand>
</feature>
<evidence type="ECO:0000313" key="7">
    <source>
        <dbReference type="EMBL" id="TCL68544.1"/>
    </source>
</evidence>
<feature type="domain" description="Glycoside hydrolase family 65 C-terminal" evidence="5">
    <location>
        <begin position="693"/>
        <end position="753"/>
    </location>
</feature>
<evidence type="ECO:0000313" key="8">
    <source>
        <dbReference type="Proteomes" id="UP000295008"/>
    </source>
</evidence>
<evidence type="ECO:0000259" key="6">
    <source>
        <dbReference type="Pfam" id="PF03636"/>
    </source>
</evidence>
<dbReference type="PANTHER" id="PTHR11051">
    <property type="entry name" value="GLYCOSYL HYDROLASE-RELATED"/>
    <property type="match status" value="1"/>
</dbReference>
<dbReference type="Gene3D" id="2.60.420.10">
    <property type="entry name" value="Maltose phosphorylase, domain 3"/>
    <property type="match status" value="1"/>
</dbReference>
<reference evidence="7 8" key="1">
    <citation type="submission" date="2019-03" db="EMBL/GenBank/DDBJ databases">
        <title>Genomic Encyclopedia of Type Strains, Phase IV (KMG-IV): sequencing the most valuable type-strain genomes for metagenomic binning, comparative biology and taxonomic classification.</title>
        <authorList>
            <person name="Goeker M."/>
        </authorList>
    </citation>
    <scope>NUCLEOTIDE SEQUENCE [LARGE SCALE GENOMIC DNA]</scope>
    <source>
        <strain evidence="7 8">LX-B</strain>
    </source>
</reference>
<dbReference type="Gene3D" id="2.70.98.40">
    <property type="entry name" value="Glycoside hydrolase, family 65, N-terminal domain"/>
    <property type="match status" value="1"/>
</dbReference>
<comment type="similarity">
    <text evidence="1">Belongs to the glycosyl hydrolase 65 family.</text>
</comment>
<dbReference type="EMBL" id="SLUN01000013">
    <property type="protein sequence ID" value="TCL68544.1"/>
    <property type="molecule type" value="Genomic_DNA"/>
</dbReference>
<dbReference type="AlphaFoldDB" id="A0A4R1RQG0"/>
<proteinExistence type="inferred from homology"/>
<dbReference type="Pfam" id="PF03636">
    <property type="entry name" value="Glyco_hydro_65N"/>
    <property type="match status" value="1"/>
</dbReference>
<feature type="active site" description="Proton donor" evidence="2">
    <location>
        <position position="484"/>
    </location>
</feature>
<evidence type="ECO:0000259" key="4">
    <source>
        <dbReference type="Pfam" id="PF03632"/>
    </source>
</evidence>
<dbReference type="InterPro" id="IPR005194">
    <property type="entry name" value="Glyco_hydro_65_C"/>
</dbReference>
<gene>
    <name evidence="7" type="ORF">EDC14_101385</name>
</gene>
<dbReference type="RefSeq" id="WP_132014530.1">
    <property type="nucleotide sequence ID" value="NZ_SLUN01000013.1"/>
</dbReference>
<dbReference type="InterPro" id="IPR017045">
    <property type="entry name" value="Malt_Pase/Glycosyl_Hdrlase"/>
</dbReference>
<dbReference type="OrthoDB" id="9758855at2"/>
<dbReference type="InterPro" id="IPR005195">
    <property type="entry name" value="Glyco_hydro_65_M"/>
</dbReference>
<evidence type="ECO:0000256" key="1">
    <source>
        <dbReference type="ARBA" id="ARBA00006768"/>
    </source>
</evidence>
<comment type="caution">
    <text evidence="7">The sequence shown here is derived from an EMBL/GenBank/DDBJ whole genome shotgun (WGS) entry which is preliminary data.</text>
</comment>
<sequence>MPKVANRYLEVDPWRIIEKSFHPEQSLVSESIFALANEYLGVRGYFEEGYSGQRLVGSYCNGFYEEAPVAQAASYKGFIHKTRFMVNTVDWLWLKIRLAGETLDLARSAVSDFQRVLDLRTGLLEREFIWRARNGQALRISLQRLVSMTHPHLGWQRIRLTPLNFSGPVELEAGLDFAPVHEEKGENFWSCPRRELRDDGVAVLGQTIHLGRRLFAAFKLHLPPAVTTQPVEREKYSGLGFALQLRLGETSTVDKAVTYFAAKEPGGDPDAVWRAGIAVAEVHSRLTFDEVFAQQQAYWAGVWERSDIAIEGDPQNQQGIRFCIFQLYQTLRGADPGANIGAKGLTGEAYNGHTFWDTETYCLPFYLFNNPAAARSLLEFRHRTLPQALERAKELDCDGAFYPIATIDGTESCGLWQHASLQLQVGSAVAYGIRHYVKISEDREFLYRQGVEMLIQISRCYASRGQWSPRSGEFGFYGVMGPDEFQLMVNHNCYLNFMARKTFEYTLATLQTMQSACPDRLADVAARTGLRPEELADWEAKAARMRLPQDRESGIYEEHDGFFDLPHLDIREIPVTDFPLYHHWSYDRLYRYDMIKQPDVLMFIFLYNQEFSPAVKRANYDYYEPRCIHESSLSPSIHSILATELGYHGQAFELCRFATRLDLDNYNRNTGQGLHTTSLAAAWMNIVYGFGGMRSDGERLLFRPVLPRPWQAYRFRIRYRGSTIAVAVGKENAEFQVVDGPPVRIGIYDEEYSIDAAGRTVAIPETHRV</sequence>
<dbReference type="Pfam" id="PF03633">
    <property type="entry name" value="Glyco_hydro_65C"/>
    <property type="match status" value="1"/>
</dbReference>
<dbReference type="Pfam" id="PF03632">
    <property type="entry name" value="Glyco_hydro_65m"/>
    <property type="match status" value="1"/>
</dbReference>
<name>A0A4R1RQG0_HYDET</name>